<evidence type="ECO:0000313" key="2">
    <source>
        <dbReference type="EMBL" id="OLP42853.1"/>
    </source>
</evidence>
<dbReference type="EMBL" id="MKIM01000031">
    <property type="protein sequence ID" value="OLP42853.1"/>
    <property type="molecule type" value="Genomic_DNA"/>
</dbReference>
<evidence type="ECO:0000313" key="3">
    <source>
        <dbReference type="Proteomes" id="UP000186894"/>
    </source>
</evidence>
<dbReference type="Pfam" id="PF11306">
    <property type="entry name" value="DUF3108"/>
    <property type="match status" value="1"/>
</dbReference>
<accession>A0A1Q8ZMA5</accession>
<name>A0A1Q8ZMA5_9HYPH</name>
<keyword evidence="3" id="KW-1185">Reference proteome</keyword>
<keyword evidence="1" id="KW-0732">Signal</keyword>
<dbReference type="RefSeq" id="WP_075641546.1">
    <property type="nucleotide sequence ID" value="NZ_MKIM01000031.1"/>
</dbReference>
<dbReference type="InterPro" id="IPR021457">
    <property type="entry name" value="DUF3108"/>
</dbReference>
<dbReference type="OrthoDB" id="7630100at2"/>
<gene>
    <name evidence="2" type="ORF">BJF95_01705</name>
</gene>
<comment type="caution">
    <text evidence="2">The sequence shown here is derived from an EMBL/GenBank/DDBJ whole genome shotgun (WGS) entry which is preliminary data.</text>
</comment>
<evidence type="ECO:0000256" key="1">
    <source>
        <dbReference type="SAM" id="SignalP"/>
    </source>
</evidence>
<evidence type="ECO:0008006" key="4">
    <source>
        <dbReference type="Google" id="ProtNLM"/>
    </source>
</evidence>
<feature type="signal peptide" evidence="1">
    <location>
        <begin position="1"/>
        <end position="22"/>
    </location>
</feature>
<reference evidence="2 3" key="1">
    <citation type="submission" date="2016-09" db="EMBL/GenBank/DDBJ databases">
        <title>Rhizobium oryziradicis sp. nov., isolated from the root of rice.</title>
        <authorList>
            <person name="Zhao J."/>
            <person name="Zhang X."/>
        </authorList>
    </citation>
    <scope>NUCLEOTIDE SEQUENCE [LARGE SCALE GENOMIC DNA]</scope>
    <source>
        <strain evidence="2 3">N19</strain>
    </source>
</reference>
<organism evidence="2 3">
    <name type="scientific">Rhizobium oryziradicis</name>
    <dbReference type="NCBI Taxonomy" id="1867956"/>
    <lineage>
        <taxon>Bacteria</taxon>
        <taxon>Pseudomonadati</taxon>
        <taxon>Pseudomonadota</taxon>
        <taxon>Alphaproteobacteria</taxon>
        <taxon>Hyphomicrobiales</taxon>
        <taxon>Rhizobiaceae</taxon>
        <taxon>Rhizobium/Agrobacterium group</taxon>
        <taxon>Rhizobium</taxon>
    </lineage>
</organism>
<dbReference type="STRING" id="1867956.BJF95_01705"/>
<dbReference type="AlphaFoldDB" id="A0A1Q8ZMA5"/>
<feature type="chain" id="PRO_5012480617" description="DUF3108 domain-containing protein" evidence="1">
    <location>
        <begin position="23"/>
        <end position="256"/>
    </location>
</feature>
<proteinExistence type="predicted"/>
<sequence length="256" mass="28033">MTARMFFASLAGLFASVISAHAMESYHTDYRVTLIGLPVARATFTTRITDPAYSITGDISSAGIVNIFTSLKARSTVTGTMMRGDRMVAKSYQLVYTRGDRTRTYDVRYASGNVVETSITPQPNRDSNRWIPVKTIDFKSVLDPIGAFIVPDDGKICSRTLPVYDGESRMDLVLSPKGKAKFDAGNVSGDAIVCSVRYVPKSGFNKDQSDIDYLRNAKGMEIWFAKTRTGSLYAPVYARVPTRLGALSITATAFGK</sequence>
<dbReference type="Proteomes" id="UP000186894">
    <property type="component" value="Unassembled WGS sequence"/>
</dbReference>
<protein>
    <recommendedName>
        <fullName evidence="4">DUF3108 domain-containing protein</fullName>
    </recommendedName>
</protein>